<gene>
    <name evidence="9 11" type="primary">lipA</name>
    <name evidence="11" type="ORF">CEM_135</name>
</gene>
<evidence type="ECO:0000313" key="12">
    <source>
        <dbReference type="Proteomes" id="UP000032420"/>
    </source>
</evidence>
<dbReference type="PANTHER" id="PTHR10949:SF0">
    <property type="entry name" value="LIPOYL SYNTHASE, MITOCHONDRIAL"/>
    <property type="match status" value="1"/>
</dbReference>
<evidence type="ECO:0000256" key="8">
    <source>
        <dbReference type="ARBA" id="ARBA00047326"/>
    </source>
</evidence>
<comment type="pathway">
    <text evidence="9">Protein modification; protein lipoylation via endogenous pathway; protein N(6)-(lipoyl)lysine from octanoyl-[acyl-carrier-protein]: step 2/2.</text>
</comment>
<dbReference type="PIRSF" id="PIRSF005963">
    <property type="entry name" value="Lipoyl_synth"/>
    <property type="match status" value="1"/>
</dbReference>
<dbReference type="SFLD" id="SFLDG01058">
    <property type="entry name" value="lipoyl_synthase_like"/>
    <property type="match status" value="1"/>
</dbReference>
<protein>
    <recommendedName>
        <fullName evidence="9">Lipoyl synthase</fullName>
        <ecNumber evidence="9">2.8.1.8</ecNumber>
    </recommendedName>
    <alternativeName>
        <fullName evidence="9">Lip-syn</fullName>
        <shortName evidence="9">LS</shortName>
    </alternativeName>
    <alternativeName>
        <fullName evidence="9">Lipoate synthase</fullName>
    </alternativeName>
    <alternativeName>
        <fullName evidence="9">Lipoic acid synthase</fullName>
    </alternativeName>
    <alternativeName>
        <fullName evidence="9">Sulfur insertion protein LipA</fullName>
    </alternativeName>
</protein>
<evidence type="ECO:0000256" key="9">
    <source>
        <dbReference type="HAMAP-Rule" id="MF_00206"/>
    </source>
</evidence>
<dbReference type="SFLD" id="SFLDF00271">
    <property type="entry name" value="lipoyl_synthase"/>
    <property type="match status" value="1"/>
</dbReference>
<keyword evidence="12" id="KW-1185">Reference proteome</keyword>
<dbReference type="GO" id="GO:0016992">
    <property type="term" value="F:lipoate synthase activity"/>
    <property type="evidence" value="ECO:0007669"/>
    <property type="project" value="UniProtKB-UniRule"/>
</dbReference>
<comment type="catalytic activity">
    <reaction evidence="8 9">
        <text>[[Fe-S] cluster scaffold protein carrying a second [4Fe-4S](2+) cluster] + N(6)-octanoyl-L-lysyl-[protein] + 2 oxidized [2Fe-2S]-[ferredoxin] + 2 S-adenosyl-L-methionine + 4 H(+) = [[Fe-S] cluster scaffold protein] + N(6)-[(R)-dihydrolipoyl]-L-lysyl-[protein] + 4 Fe(3+) + 2 hydrogen sulfide + 2 5'-deoxyadenosine + 2 L-methionine + 2 reduced [2Fe-2S]-[ferredoxin]</text>
        <dbReference type="Rhea" id="RHEA:16585"/>
        <dbReference type="Rhea" id="RHEA-COMP:9928"/>
        <dbReference type="Rhea" id="RHEA-COMP:10000"/>
        <dbReference type="Rhea" id="RHEA-COMP:10001"/>
        <dbReference type="Rhea" id="RHEA-COMP:10475"/>
        <dbReference type="Rhea" id="RHEA-COMP:14568"/>
        <dbReference type="Rhea" id="RHEA-COMP:14569"/>
        <dbReference type="ChEBI" id="CHEBI:15378"/>
        <dbReference type="ChEBI" id="CHEBI:17319"/>
        <dbReference type="ChEBI" id="CHEBI:29034"/>
        <dbReference type="ChEBI" id="CHEBI:29919"/>
        <dbReference type="ChEBI" id="CHEBI:33722"/>
        <dbReference type="ChEBI" id="CHEBI:33737"/>
        <dbReference type="ChEBI" id="CHEBI:33738"/>
        <dbReference type="ChEBI" id="CHEBI:57844"/>
        <dbReference type="ChEBI" id="CHEBI:59789"/>
        <dbReference type="ChEBI" id="CHEBI:78809"/>
        <dbReference type="ChEBI" id="CHEBI:83100"/>
        <dbReference type="EC" id="2.8.1.8"/>
    </reaction>
</comment>
<keyword evidence="4 9" id="KW-0949">S-adenosyl-L-methionine</keyword>
<keyword evidence="2 9" id="KW-0963">Cytoplasm</keyword>
<keyword evidence="3 9" id="KW-0808">Transferase</keyword>
<evidence type="ECO:0000256" key="5">
    <source>
        <dbReference type="ARBA" id="ARBA00022723"/>
    </source>
</evidence>
<evidence type="ECO:0000313" key="11">
    <source>
        <dbReference type="EMBL" id="CDZ16403.1"/>
    </source>
</evidence>
<dbReference type="GO" id="GO:0009249">
    <property type="term" value="P:protein lipoylation"/>
    <property type="evidence" value="ECO:0007669"/>
    <property type="project" value="UniProtKB-UniRule"/>
</dbReference>
<feature type="binding site" evidence="9">
    <location>
        <position position="55"/>
    </location>
    <ligand>
        <name>[4Fe-4S] cluster</name>
        <dbReference type="ChEBI" id="CHEBI:49883"/>
        <label>1</label>
    </ligand>
</feature>
<keyword evidence="7 9" id="KW-0411">Iron-sulfur</keyword>
<dbReference type="EMBL" id="LM655252">
    <property type="protein sequence ID" value="CDZ16403.1"/>
    <property type="molecule type" value="Genomic_DNA"/>
</dbReference>
<dbReference type="HOGENOM" id="CLU_033144_2_1_6"/>
<feature type="binding site" evidence="9">
    <location>
        <position position="50"/>
    </location>
    <ligand>
        <name>[4Fe-4S] cluster</name>
        <dbReference type="ChEBI" id="CHEBI:49883"/>
        <label>1</label>
    </ligand>
</feature>
<keyword evidence="1 9" id="KW-0004">4Fe-4S</keyword>
<dbReference type="AlphaFoldDB" id="A0A078KDY0"/>
<dbReference type="Pfam" id="PF04055">
    <property type="entry name" value="Radical_SAM"/>
    <property type="match status" value="1"/>
</dbReference>
<organism evidence="11 12">
    <name type="scientific">Candidatus Johnevansia muelleri</name>
    <dbReference type="NCBI Taxonomy" id="1495769"/>
    <lineage>
        <taxon>Bacteria</taxon>
        <taxon>Pseudomonadati</taxon>
        <taxon>Pseudomonadota</taxon>
        <taxon>Gammaproteobacteria</taxon>
        <taxon>Candidatus Johnevansiales</taxon>
        <taxon>Candidatus Johnevansiaceae</taxon>
        <taxon>Candidatus Johnevansia</taxon>
    </lineage>
</organism>
<comment type="function">
    <text evidence="9">Catalyzes the radical-mediated insertion of two sulfur atoms into the C-6 and C-8 positions of the octanoyl moiety bound to the lipoyl domains of lipoate-dependent enzymes, thereby converting the octanoylated domains into lipoylated derivatives.</text>
</comment>
<dbReference type="FunFam" id="3.20.20.70:FF:000040">
    <property type="entry name" value="Lipoyl synthase"/>
    <property type="match status" value="1"/>
</dbReference>
<dbReference type="GO" id="GO:0005737">
    <property type="term" value="C:cytoplasm"/>
    <property type="evidence" value="ECO:0007669"/>
    <property type="project" value="UniProtKB-SubCell"/>
</dbReference>
<dbReference type="HAMAP" id="MF_00206">
    <property type="entry name" value="Lipoyl_synth"/>
    <property type="match status" value="1"/>
</dbReference>
<feature type="binding site" evidence="9">
    <location>
        <position position="61"/>
    </location>
    <ligand>
        <name>[4Fe-4S] cluster</name>
        <dbReference type="ChEBI" id="CHEBI:49883"/>
        <label>1</label>
    </ligand>
</feature>
<comment type="subcellular location">
    <subcellularLocation>
        <location evidence="9">Cytoplasm</location>
    </subcellularLocation>
</comment>
<dbReference type="KEGG" id="eme:CEM_135"/>
<dbReference type="InterPro" id="IPR007197">
    <property type="entry name" value="rSAM"/>
</dbReference>
<dbReference type="InterPro" id="IPR058240">
    <property type="entry name" value="rSAM_sf"/>
</dbReference>
<dbReference type="NCBIfam" id="NF004019">
    <property type="entry name" value="PRK05481.1"/>
    <property type="match status" value="1"/>
</dbReference>
<name>A0A078KDY0_9GAMM</name>
<dbReference type="PROSITE" id="PS51918">
    <property type="entry name" value="RADICAL_SAM"/>
    <property type="match status" value="1"/>
</dbReference>
<reference evidence="12" key="1">
    <citation type="submission" date="2014-07" db="EMBL/GenBank/DDBJ databases">
        <authorList>
            <person name="Santos-Garcia D."/>
        </authorList>
    </citation>
    <scope>NUCLEOTIDE SEQUENCE [LARGE SCALE GENOMIC DNA]</scope>
</reference>
<keyword evidence="6 9" id="KW-0408">Iron</keyword>
<dbReference type="Gene3D" id="3.20.20.70">
    <property type="entry name" value="Aldolase class I"/>
    <property type="match status" value="1"/>
</dbReference>
<feature type="binding site" evidence="9">
    <location>
        <position position="80"/>
    </location>
    <ligand>
        <name>[4Fe-4S] cluster</name>
        <dbReference type="ChEBI" id="CHEBI:49883"/>
        <label>2</label>
        <note>4Fe-4S-S-AdoMet</note>
    </ligand>
</feature>
<dbReference type="STRING" id="1495769.CEM_135"/>
<evidence type="ECO:0000256" key="7">
    <source>
        <dbReference type="ARBA" id="ARBA00023014"/>
    </source>
</evidence>
<comment type="cofactor">
    <cofactor evidence="9">
        <name>[4Fe-4S] cluster</name>
        <dbReference type="ChEBI" id="CHEBI:49883"/>
    </cofactor>
    <text evidence="9">Binds 2 [4Fe-4S] clusters per subunit. One cluster is coordinated with 3 cysteines and an exchangeable S-adenosyl-L-methionine.</text>
</comment>
<dbReference type="PATRIC" id="fig|1495769.3.peg.125"/>
<comment type="similarity">
    <text evidence="9">Belongs to the radical SAM superfamily. Lipoyl synthase family.</text>
</comment>
<dbReference type="SUPFAM" id="SSF102114">
    <property type="entry name" value="Radical SAM enzymes"/>
    <property type="match status" value="1"/>
</dbReference>
<evidence type="ECO:0000256" key="6">
    <source>
        <dbReference type="ARBA" id="ARBA00023004"/>
    </source>
</evidence>
<sequence length="301" mass="34492">MRGAYKFGYRYINVIQTIKPNWLRVRIPNISDNIIGIKKILRKHKLNTVCEEASCPNLSECFNNRTLTFMIMGAICTRRCSFCDVAHGRPDTPNVNESIELAKAISEMHLNYVVITSVNRDDLQYCGANKFIECIIEIRKLSQNIKIEILVPDFRGCMDTAIKILCKEPPNVFNHNIETVPILYRKVRPGANYQCSLNLLKRYKQLNPLRITKSGLMVGIGETNQQIIDVMNDLRTHGVDMLTIGQYLQPSRYHIPIARWVNPTTFNFFEKEGYAMGFTHVASGPLVRSSYHADKQVYSVN</sequence>
<dbReference type="InterPro" id="IPR013785">
    <property type="entry name" value="Aldolase_TIM"/>
</dbReference>
<dbReference type="SFLD" id="SFLDS00029">
    <property type="entry name" value="Radical_SAM"/>
    <property type="match status" value="1"/>
</dbReference>
<feature type="binding site" evidence="9">
    <location>
        <position position="76"/>
    </location>
    <ligand>
        <name>[4Fe-4S] cluster</name>
        <dbReference type="ChEBI" id="CHEBI:49883"/>
        <label>2</label>
        <note>4Fe-4S-S-AdoMet</note>
    </ligand>
</feature>
<keyword evidence="5 9" id="KW-0479">Metal-binding</keyword>
<dbReference type="EC" id="2.8.1.8" evidence="9"/>
<evidence type="ECO:0000259" key="10">
    <source>
        <dbReference type="PROSITE" id="PS51918"/>
    </source>
</evidence>
<evidence type="ECO:0000256" key="3">
    <source>
        <dbReference type="ARBA" id="ARBA00022679"/>
    </source>
</evidence>
<evidence type="ECO:0000256" key="2">
    <source>
        <dbReference type="ARBA" id="ARBA00022490"/>
    </source>
</evidence>
<dbReference type="InterPro" id="IPR006638">
    <property type="entry name" value="Elp3/MiaA/NifB-like_rSAM"/>
</dbReference>
<dbReference type="NCBIfam" id="TIGR00510">
    <property type="entry name" value="lipA"/>
    <property type="match status" value="1"/>
</dbReference>
<dbReference type="SMART" id="SM00729">
    <property type="entry name" value="Elp3"/>
    <property type="match status" value="1"/>
</dbReference>
<evidence type="ECO:0000256" key="4">
    <source>
        <dbReference type="ARBA" id="ARBA00022691"/>
    </source>
</evidence>
<dbReference type="NCBIfam" id="NF009544">
    <property type="entry name" value="PRK12928.1"/>
    <property type="match status" value="1"/>
</dbReference>
<dbReference type="Proteomes" id="UP000032420">
    <property type="component" value="Chromosome I"/>
</dbReference>
<evidence type="ECO:0000256" key="1">
    <source>
        <dbReference type="ARBA" id="ARBA00022485"/>
    </source>
</evidence>
<dbReference type="UniPathway" id="UPA00538">
    <property type="reaction ID" value="UER00593"/>
</dbReference>
<accession>A0A078KDY0</accession>
<feature type="domain" description="Radical SAM core" evidence="10">
    <location>
        <begin position="62"/>
        <end position="279"/>
    </location>
</feature>
<dbReference type="GO" id="GO:0051539">
    <property type="term" value="F:4 iron, 4 sulfur cluster binding"/>
    <property type="evidence" value="ECO:0007669"/>
    <property type="project" value="UniProtKB-UniRule"/>
</dbReference>
<feature type="binding site" evidence="9">
    <location>
        <position position="83"/>
    </location>
    <ligand>
        <name>[4Fe-4S] cluster</name>
        <dbReference type="ChEBI" id="CHEBI:49883"/>
        <label>2</label>
        <note>4Fe-4S-S-AdoMet</note>
    </ligand>
</feature>
<dbReference type="PANTHER" id="PTHR10949">
    <property type="entry name" value="LIPOYL SYNTHASE"/>
    <property type="match status" value="1"/>
</dbReference>
<dbReference type="InterPro" id="IPR003698">
    <property type="entry name" value="Lipoyl_synth"/>
</dbReference>
<dbReference type="GO" id="GO:0046872">
    <property type="term" value="F:metal ion binding"/>
    <property type="evidence" value="ECO:0007669"/>
    <property type="project" value="UniProtKB-KW"/>
</dbReference>
<proteinExistence type="inferred from homology"/>
<feature type="binding site" evidence="9">
    <location>
        <position position="290"/>
    </location>
    <ligand>
        <name>[4Fe-4S] cluster</name>
        <dbReference type="ChEBI" id="CHEBI:49883"/>
        <label>1</label>
    </ligand>
</feature>